<keyword evidence="2" id="KW-0863">Zinc-finger</keyword>
<dbReference type="Proteomes" id="UP001365405">
    <property type="component" value="Unassembled WGS sequence"/>
</dbReference>
<keyword evidence="1" id="KW-0479">Metal-binding</keyword>
<keyword evidence="3" id="KW-0862">Zinc</keyword>
<reference evidence="6 7" key="1">
    <citation type="submission" date="2024-04" db="EMBL/GenBank/DDBJ databases">
        <title>Novel species of the genus Ideonella isolated from streams.</title>
        <authorList>
            <person name="Lu H."/>
        </authorList>
    </citation>
    <scope>NUCLEOTIDE SEQUENCE [LARGE SCALE GENOMIC DNA]</scope>
    <source>
        <strain evidence="6 7">DXS22W</strain>
    </source>
</reference>
<dbReference type="InterPro" id="IPR000962">
    <property type="entry name" value="Znf_DskA_TraR"/>
</dbReference>
<dbReference type="EMBL" id="JBBUTH010000008">
    <property type="protein sequence ID" value="MEK8051586.1"/>
    <property type="molecule type" value="Genomic_DNA"/>
</dbReference>
<feature type="zinc finger region" description="dksA C4-type" evidence="4">
    <location>
        <begin position="91"/>
        <end position="115"/>
    </location>
</feature>
<accession>A0ABU9CKX5</accession>
<dbReference type="PROSITE" id="PS51128">
    <property type="entry name" value="ZF_DKSA_2"/>
    <property type="match status" value="1"/>
</dbReference>
<evidence type="ECO:0000256" key="4">
    <source>
        <dbReference type="PROSITE-ProRule" id="PRU00510"/>
    </source>
</evidence>
<dbReference type="PANTHER" id="PTHR33823">
    <property type="entry name" value="RNA POLYMERASE-BINDING TRANSCRIPTION FACTOR DKSA-RELATED"/>
    <property type="match status" value="1"/>
</dbReference>
<organism evidence="6 7">
    <name type="scientific">Pseudaquabacterium inlustre</name>
    <dbReference type="NCBI Taxonomy" id="2984192"/>
    <lineage>
        <taxon>Bacteria</taxon>
        <taxon>Pseudomonadati</taxon>
        <taxon>Pseudomonadota</taxon>
        <taxon>Betaproteobacteria</taxon>
        <taxon>Burkholderiales</taxon>
        <taxon>Sphaerotilaceae</taxon>
        <taxon>Pseudaquabacterium</taxon>
    </lineage>
</organism>
<dbReference type="SUPFAM" id="SSF109635">
    <property type="entry name" value="DnaK suppressor protein DksA, alpha-hairpin domain"/>
    <property type="match status" value="1"/>
</dbReference>
<proteinExistence type="predicted"/>
<gene>
    <name evidence="6" type="ORF">AACH10_15155</name>
</gene>
<name>A0ABU9CKX5_9BURK</name>
<dbReference type="SUPFAM" id="SSF57716">
    <property type="entry name" value="Glucocorticoid receptor-like (DNA-binding domain)"/>
    <property type="match status" value="1"/>
</dbReference>
<dbReference type="RefSeq" id="WP_341411288.1">
    <property type="nucleotide sequence ID" value="NZ_JBBUTH010000008.1"/>
</dbReference>
<evidence type="ECO:0000256" key="2">
    <source>
        <dbReference type="ARBA" id="ARBA00022771"/>
    </source>
</evidence>
<protein>
    <submittedName>
        <fullName evidence="6">TraR/DksA C4-type zinc finger protein</fullName>
    </submittedName>
</protein>
<keyword evidence="7" id="KW-1185">Reference proteome</keyword>
<sequence>MSTHLNGQDKTALHAALAARRTQIEAQQRSHLAGQTRVEHAREVLLQDGDDAPQRDADREVDLAISDREVVELAAIDAALARLASGHYGLCSDCDGEIPLARLKLEPQALRCVACETQRERLRPRTASM</sequence>
<dbReference type="Pfam" id="PF01258">
    <property type="entry name" value="zf-dskA_traR"/>
    <property type="match status" value="1"/>
</dbReference>
<dbReference type="InterPro" id="IPR020458">
    <property type="entry name" value="Znf_DskA_TraR_CS"/>
</dbReference>
<dbReference type="PROSITE" id="PS01102">
    <property type="entry name" value="ZF_DKSA_1"/>
    <property type="match status" value="1"/>
</dbReference>
<dbReference type="InterPro" id="IPR037187">
    <property type="entry name" value="DnaK_N"/>
</dbReference>
<dbReference type="PANTHER" id="PTHR33823:SF4">
    <property type="entry name" value="GENERAL STRESS PROTEIN 16O"/>
    <property type="match status" value="1"/>
</dbReference>
<evidence type="ECO:0000313" key="6">
    <source>
        <dbReference type="EMBL" id="MEK8051586.1"/>
    </source>
</evidence>
<evidence type="ECO:0000256" key="1">
    <source>
        <dbReference type="ARBA" id="ARBA00022723"/>
    </source>
</evidence>
<evidence type="ECO:0000256" key="3">
    <source>
        <dbReference type="ARBA" id="ARBA00022833"/>
    </source>
</evidence>
<dbReference type="Gene3D" id="1.20.120.910">
    <property type="entry name" value="DksA, coiled-coil domain"/>
    <property type="match status" value="1"/>
</dbReference>
<comment type="caution">
    <text evidence="6">The sequence shown here is derived from an EMBL/GenBank/DDBJ whole genome shotgun (WGS) entry which is preliminary data.</text>
</comment>
<evidence type="ECO:0000313" key="7">
    <source>
        <dbReference type="Proteomes" id="UP001365405"/>
    </source>
</evidence>
<feature type="domain" description="Zinc finger DksA/TraR C4-type" evidence="5">
    <location>
        <begin position="88"/>
        <end position="121"/>
    </location>
</feature>
<evidence type="ECO:0000259" key="5">
    <source>
        <dbReference type="Pfam" id="PF01258"/>
    </source>
</evidence>